<dbReference type="GO" id="GO:0046872">
    <property type="term" value="F:metal ion binding"/>
    <property type="evidence" value="ECO:0007669"/>
    <property type="project" value="UniProtKB-KW"/>
</dbReference>
<comment type="cofactor">
    <cofactor evidence="8">
        <name>tungstopterin</name>
        <dbReference type="ChEBI" id="CHEBI:30402"/>
    </cofactor>
</comment>
<comment type="cofactor">
    <cofactor evidence="1">
        <name>[4Fe-4S] cluster</name>
        <dbReference type="ChEBI" id="CHEBI:49883"/>
    </cofactor>
</comment>
<sequence length="401" mass="43767">LNSPFGVLGGSNVGGGFGASLRSCGIQQLVLRGQASRPVYLWIDGESVEIRNAKSLWGKDTWETQDQLKTNLGSEKLKILAIGPGGENGCDFGCIISERDHAAGRTGMGTVMGFKNLKAIVVKAPKSQAAFRPKNDIHEAIKRYLWQMKNSPEFKTMKEHGGAGYVNWANELGILATRNYRDYHFEGAERIDGKNLKENITRKHGCPRCPVQCKADLRFSTGRLKGKEAVRPEFEPMLALGAKCGLNDLQTLVYLDNLCTRLGLDSISAGTVIAFAMDLFDRGILTKSDTGGLDLNWGNGEAMETLIRQMAYGEGFGRILAKGVRQAAQIIGRGAEHYAAHIKGLEMAGYHPYNMMGTALGYSVSSRGADFSDVYATLEYKWLPDKATKVFGTPVSTDPRS</sequence>
<evidence type="ECO:0000256" key="6">
    <source>
        <dbReference type="ARBA" id="ARBA00023004"/>
    </source>
</evidence>
<dbReference type="Gene3D" id="1.10.569.10">
    <property type="entry name" value="Aldehyde Ferredoxin Oxidoreductase Protein, subunit A, domain 2"/>
    <property type="match status" value="1"/>
</dbReference>
<accession>X0SVD3</accession>
<evidence type="ECO:0000313" key="10">
    <source>
        <dbReference type="EMBL" id="GAF79086.1"/>
    </source>
</evidence>
<reference evidence="10" key="1">
    <citation type="journal article" date="2014" name="Front. Microbiol.">
        <title>High frequency of phylogenetically diverse reductive dehalogenase-homologous genes in deep subseafloor sedimentary metagenomes.</title>
        <authorList>
            <person name="Kawai M."/>
            <person name="Futagami T."/>
            <person name="Toyoda A."/>
            <person name="Takaki Y."/>
            <person name="Nishi S."/>
            <person name="Hori S."/>
            <person name="Arai W."/>
            <person name="Tsubouchi T."/>
            <person name="Morono Y."/>
            <person name="Uchiyama I."/>
            <person name="Ito T."/>
            <person name="Fujiyama A."/>
            <person name="Inagaki F."/>
            <person name="Takami H."/>
        </authorList>
    </citation>
    <scope>NUCLEOTIDE SEQUENCE</scope>
    <source>
        <strain evidence="10">Expedition CK06-06</strain>
    </source>
</reference>
<protein>
    <recommendedName>
        <fullName evidence="9">Aldehyde ferredoxin oxidoreductase N-terminal domain-containing protein</fullName>
    </recommendedName>
</protein>
<keyword evidence="3" id="KW-0004">4Fe-4S</keyword>
<evidence type="ECO:0000256" key="8">
    <source>
        <dbReference type="ARBA" id="ARBA00049934"/>
    </source>
</evidence>
<dbReference type="EMBL" id="BARS01007155">
    <property type="protein sequence ID" value="GAF79086.1"/>
    <property type="molecule type" value="Genomic_DNA"/>
</dbReference>
<dbReference type="InterPro" id="IPR013983">
    <property type="entry name" value="Ald_Fedxn_OxRdtase_N"/>
</dbReference>
<dbReference type="SUPFAM" id="SSF56228">
    <property type="entry name" value="Aldehyde ferredoxin oxidoreductase, N-terminal domain"/>
    <property type="match status" value="1"/>
</dbReference>
<dbReference type="InterPro" id="IPR013984">
    <property type="entry name" value="Ald_Fedxn_OxRdtase_dom2"/>
</dbReference>
<dbReference type="Gene3D" id="1.10.599.10">
    <property type="entry name" value="Aldehyde Ferredoxin Oxidoreductase Protein, subunit A, domain 3"/>
    <property type="match status" value="1"/>
</dbReference>
<proteinExistence type="inferred from homology"/>
<dbReference type="AlphaFoldDB" id="X0SVD3"/>
<comment type="similarity">
    <text evidence="2">Belongs to the AOR/FOR family.</text>
</comment>
<evidence type="ECO:0000259" key="9">
    <source>
        <dbReference type="SMART" id="SM00790"/>
    </source>
</evidence>
<comment type="caution">
    <text evidence="10">The sequence shown here is derived from an EMBL/GenBank/DDBJ whole genome shotgun (WGS) entry which is preliminary data.</text>
</comment>
<evidence type="ECO:0000256" key="5">
    <source>
        <dbReference type="ARBA" id="ARBA00023002"/>
    </source>
</evidence>
<feature type="domain" description="Aldehyde ferredoxin oxidoreductase N-terminal" evidence="9">
    <location>
        <begin position="1"/>
        <end position="126"/>
    </location>
</feature>
<dbReference type="InterPro" id="IPR013985">
    <property type="entry name" value="Ald_Fedxn_OxRdtase_dom3"/>
</dbReference>
<gene>
    <name evidence="10" type="ORF">S01H1_13833</name>
</gene>
<dbReference type="Pfam" id="PF02730">
    <property type="entry name" value="AFOR_N"/>
    <property type="match status" value="1"/>
</dbReference>
<evidence type="ECO:0000256" key="2">
    <source>
        <dbReference type="ARBA" id="ARBA00011032"/>
    </source>
</evidence>
<keyword evidence="6" id="KW-0408">Iron</keyword>
<dbReference type="InterPro" id="IPR036503">
    <property type="entry name" value="Ald_Fedxn_OxRdtase_N_sf"/>
</dbReference>
<keyword evidence="4" id="KW-0479">Metal-binding</keyword>
<dbReference type="GO" id="GO:0016625">
    <property type="term" value="F:oxidoreductase activity, acting on the aldehyde or oxo group of donors, iron-sulfur protein as acceptor"/>
    <property type="evidence" value="ECO:0007669"/>
    <property type="project" value="InterPro"/>
</dbReference>
<dbReference type="InterPro" id="IPR001203">
    <property type="entry name" value="OxRdtase_Ald_Fedxn_C"/>
</dbReference>
<dbReference type="InterPro" id="IPR051919">
    <property type="entry name" value="W-dependent_AOR"/>
</dbReference>
<evidence type="ECO:0000256" key="4">
    <source>
        <dbReference type="ARBA" id="ARBA00022723"/>
    </source>
</evidence>
<dbReference type="PANTHER" id="PTHR30038:SF0">
    <property type="entry name" value="TUNGSTEN-CONTAINING ALDEHYDE FERREDOXIN OXIDOREDUCTASE"/>
    <property type="match status" value="1"/>
</dbReference>
<dbReference type="Pfam" id="PF01314">
    <property type="entry name" value="AFOR_C"/>
    <property type="match status" value="1"/>
</dbReference>
<dbReference type="Gene3D" id="3.60.9.10">
    <property type="entry name" value="Aldehyde ferredoxin oxidoreductase, N-terminal domain"/>
    <property type="match status" value="1"/>
</dbReference>
<evidence type="ECO:0000256" key="1">
    <source>
        <dbReference type="ARBA" id="ARBA00001966"/>
    </source>
</evidence>
<feature type="non-terminal residue" evidence="10">
    <location>
        <position position="401"/>
    </location>
</feature>
<dbReference type="SMART" id="SM00790">
    <property type="entry name" value="AFOR_N"/>
    <property type="match status" value="1"/>
</dbReference>
<dbReference type="InterPro" id="IPR036021">
    <property type="entry name" value="Tungsten_al_ferr_oxy-like_C"/>
</dbReference>
<dbReference type="GO" id="GO:0009055">
    <property type="term" value="F:electron transfer activity"/>
    <property type="evidence" value="ECO:0007669"/>
    <property type="project" value="InterPro"/>
</dbReference>
<dbReference type="PANTHER" id="PTHR30038">
    <property type="entry name" value="ALDEHYDE FERREDOXIN OXIDOREDUCTASE"/>
    <property type="match status" value="1"/>
</dbReference>
<keyword evidence="5" id="KW-0560">Oxidoreductase</keyword>
<organism evidence="10">
    <name type="scientific">marine sediment metagenome</name>
    <dbReference type="NCBI Taxonomy" id="412755"/>
    <lineage>
        <taxon>unclassified sequences</taxon>
        <taxon>metagenomes</taxon>
        <taxon>ecological metagenomes</taxon>
    </lineage>
</organism>
<name>X0SVD3_9ZZZZ</name>
<keyword evidence="7" id="KW-0411">Iron-sulfur</keyword>
<evidence type="ECO:0000256" key="7">
    <source>
        <dbReference type="ARBA" id="ARBA00023014"/>
    </source>
</evidence>
<feature type="non-terminal residue" evidence="10">
    <location>
        <position position="1"/>
    </location>
</feature>
<dbReference type="SUPFAM" id="SSF48310">
    <property type="entry name" value="Aldehyde ferredoxin oxidoreductase, C-terminal domains"/>
    <property type="match status" value="1"/>
</dbReference>
<evidence type="ECO:0000256" key="3">
    <source>
        <dbReference type="ARBA" id="ARBA00022485"/>
    </source>
</evidence>
<dbReference type="GO" id="GO:0051539">
    <property type="term" value="F:4 iron, 4 sulfur cluster binding"/>
    <property type="evidence" value="ECO:0007669"/>
    <property type="project" value="UniProtKB-KW"/>
</dbReference>